<dbReference type="SUPFAM" id="SSF52507">
    <property type="entry name" value="Homo-oligomeric flavin-containing Cys decarboxylases, HFCD"/>
    <property type="match status" value="1"/>
</dbReference>
<comment type="catalytic activity">
    <reaction evidence="3 4">
        <text>(R)-4'-phosphopantothenate + L-cysteine + CTP = N-[(R)-4-phosphopantothenoyl]-L-cysteine + CMP + diphosphate + H(+)</text>
        <dbReference type="Rhea" id="RHEA:19397"/>
        <dbReference type="ChEBI" id="CHEBI:10986"/>
        <dbReference type="ChEBI" id="CHEBI:15378"/>
        <dbReference type="ChEBI" id="CHEBI:33019"/>
        <dbReference type="ChEBI" id="CHEBI:35235"/>
        <dbReference type="ChEBI" id="CHEBI:37563"/>
        <dbReference type="ChEBI" id="CHEBI:59458"/>
        <dbReference type="ChEBI" id="CHEBI:60377"/>
        <dbReference type="EC" id="6.3.2.5"/>
    </reaction>
</comment>
<dbReference type="EC" id="4.1.1.36" evidence="3"/>
<keyword evidence="3 4" id="KW-0288">FMN</keyword>
<dbReference type="GO" id="GO:0015937">
    <property type="term" value="P:coenzyme A biosynthetic process"/>
    <property type="evidence" value="ECO:0007669"/>
    <property type="project" value="UniProtKB-UniRule"/>
</dbReference>
<dbReference type="Pfam" id="PF04127">
    <property type="entry name" value="DFP"/>
    <property type="match status" value="1"/>
</dbReference>
<dbReference type="EMBL" id="CP031165">
    <property type="protein sequence ID" value="AXV06490.1"/>
    <property type="molecule type" value="Genomic_DNA"/>
</dbReference>
<name>A0A346XW93_9ACTN</name>
<dbReference type="Pfam" id="PF02441">
    <property type="entry name" value="Flavoprotein"/>
    <property type="match status" value="1"/>
</dbReference>
<feature type="domain" description="DNA/pantothenate metabolism flavoprotein C-terminal" evidence="6">
    <location>
        <begin position="187"/>
        <end position="394"/>
    </location>
</feature>
<evidence type="ECO:0000256" key="4">
    <source>
        <dbReference type="RuleBase" id="RU364078"/>
    </source>
</evidence>
<dbReference type="GO" id="GO:0004633">
    <property type="term" value="F:phosphopantothenoylcysteine decarboxylase activity"/>
    <property type="evidence" value="ECO:0007669"/>
    <property type="project" value="UniProtKB-UniRule"/>
</dbReference>
<dbReference type="OrthoDB" id="9802554at2"/>
<comment type="function">
    <text evidence="4">Catalyzes two steps in the biosynthesis of coenzyme A. In the first step cysteine is conjugated to 4'-phosphopantothenate to form 4-phosphopantothenoylcysteine, in the latter compound is decarboxylated to form 4'-phosphopantotheine.</text>
</comment>
<evidence type="ECO:0000259" key="5">
    <source>
        <dbReference type="Pfam" id="PF02441"/>
    </source>
</evidence>
<dbReference type="Gene3D" id="3.40.50.10300">
    <property type="entry name" value="CoaB-like"/>
    <property type="match status" value="1"/>
</dbReference>
<keyword evidence="3" id="KW-0460">Magnesium</keyword>
<dbReference type="InterPro" id="IPR003382">
    <property type="entry name" value="Flavoprotein"/>
</dbReference>
<dbReference type="RefSeq" id="WP_114591133.1">
    <property type="nucleotide sequence ID" value="NZ_CAXIBR010000060.1"/>
</dbReference>
<feature type="binding site" evidence="3">
    <location>
        <position position="342"/>
    </location>
    <ligand>
        <name>CTP</name>
        <dbReference type="ChEBI" id="CHEBI:37563"/>
    </ligand>
</feature>
<keyword evidence="3 4" id="KW-0436">Ligase</keyword>
<feature type="binding site" evidence="3">
    <location>
        <begin position="305"/>
        <end position="308"/>
    </location>
    <ligand>
        <name>CTP</name>
        <dbReference type="ChEBI" id="CHEBI:37563"/>
    </ligand>
</feature>
<dbReference type="PANTHER" id="PTHR14359">
    <property type="entry name" value="HOMO-OLIGOMERIC FLAVIN CONTAINING CYS DECARBOXYLASE FAMILY"/>
    <property type="match status" value="1"/>
</dbReference>
<feature type="binding site" evidence="3">
    <location>
        <position position="338"/>
    </location>
    <ligand>
        <name>CTP</name>
        <dbReference type="ChEBI" id="CHEBI:37563"/>
    </ligand>
</feature>
<evidence type="ECO:0000313" key="7">
    <source>
        <dbReference type="EMBL" id="AXV06490.1"/>
    </source>
</evidence>
<feature type="region of interest" description="Phosphopantothenate--cysteine ligase" evidence="3">
    <location>
        <begin position="192"/>
        <end position="400"/>
    </location>
</feature>
<comment type="similarity">
    <text evidence="3 4">In the N-terminal section; belongs to the HFCD (homo-oligomeric flavin containing Cys decarboxylase) superfamily.</text>
</comment>
<dbReference type="HAMAP" id="MF_02225">
    <property type="entry name" value="CoaBC"/>
    <property type="match status" value="1"/>
</dbReference>
<dbReference type="InterPro" id="IPR036551">
    <property type="entry name" value="Flavin_trans-like"/>
</dbReference>
<feature type="binding site" evidence="3">
    <location>
        <position position="289"/>
    </location>
    <ligand>
        <name>CTP</name>
        <dbReference type="ChEBI" id="CHEBI:37563"/>
    </ligand>
</feature>
<dbReference type="GO" id="GO:0015941">
    <property type="term" value="P:pantothenate catabolic process"/>
    <property type="evidence" value="ECO:0007669"/>
    <property type="project" value="InterPro"/>
</dbReference>
<dbReference type="KEGG" id="euz:DVS28_a1799"/>
<dbReference type="InterPro" id="IPR007085">
    <property type="entry name" value="DNA/pantothenate-metab_flavo_C"/>
</dbReference>
<feature type="binding site" evidence="3">
    <location>
        <position position="279"/>
    </location>
    <ligand>
        <name>CTP</name>
        <dbReference type="ChEBI" id="CHEBI:37563"/>
    </ligand>
</feature>
<protein>
    <recommendedName>
        <fullName evidence="3">Coenzyme A biosynthesis bifunctional protein CoaBC</fullName>
    </recommendedName>
    <alternativeName>
        <fullName evidence="3">DNA/pantothenate metabolism flavoprotein</fullName>
    </alternativeName>
    <alternativeName>
        <fullName evidence="3">Phosphopantothenoylcysteine synthetase/decarboxylase</fullName>
        <shortName evidence="3">PPCS-PPCDC</shortName>
    </alternativeName>
    <domain>
        <recommendedName>
            <fullName evidence="3">Phosphopantothenoylcysteine decarboxylase</fullName>
            <shortName evidence="3">PPC decarboxylase</shortName>
            <shortName evidence="3">PPC-DC</shortName>
            <ecNumber evidence="3">4.1.1.36</ecNumber>
        </recommendedName>
        <alternativeName>
            <fullName evidence="3">CoaC</fullName>
        </alternativeName>
    </domain>
    <domain>
        <recommendedName>
            <fullName evidence="3">Phosphopantothenate--cysteine ligase</fullName>
            <ecNumber evidence="3">6.3.2.5</ecNumber>
        </recommendedName>
        <alternativeName>
            <fullName evidence="3">CoaB</fullName>
        </alternativeName>
        <alternativeName>
            <fullName evidence="3">Phosphopantothenoylcysteine synthetase</fullName>
            <shortName evidence="3">PPC synthetase</shortName>
            <shortName evidence="3">PPC-S</shortName>
        </alternativeName>
    </domain>
</protein>
<comment type="caution">
    <text evidence="3">Lacks conserved residue(s) required for the propagation of feature annotation.</text>
</comment>
<keyword evidence="3" id="KW-0479">Metal-binding</keyword>
<accession>A0A346XW93</accession>
<dbReference type="SUPFAM" id="SSF102645">
    <property type="entry name" value="CoaB-like"/>
    <property type="match status" value="1"/>
</dbReference>
<dbReference type="InterPro" id="IPR035929">
    <property type="entry name" value="CoaB-like_sf"/>
</dbReference>
<dbReference type="NCBIfam" id="TIGR00521">
    <property type="entry name" value="coaBC_dfp"/>
    <property type="match status" value="1"/>
</dbReference>
<gene>
    <name evidence="3" type="primary">coaBC</name>
    <name evidence="7" type="ORF">DVS28_a1799</name>
</gene>
<comment type="cofactor">
    <cofactor evidence="3">
        <name>FMN</name>
        <dbReference type="ChEBI" id="CHEBI:58210"/>
    </cofactor>
    <text evidence="3">Binds 1 FMN per subunit.</text>
</comment>
<feature type="domain" description="Flavoprotein" evidence="5">
    <location>
        <begin position="9"/>
        <end position="141"/>
    </location>
</feature>
<evidence type="ECO:0000259" key="6">
    <source>
        <dbReference type="Pfam" id="PF04127"/>
    </source>
</evidence>
<keyword evidence="2 3" id="KW-0456">Lyase</keyword>
<comment type="function">
    <text evidence="3">Catalyzes two sequential steps in the biosynthesis of coenzyme A. In the first step cysteine is conjugated to 4'-phosphopantothenate to form 4-phosphopantothenoylcysteine. In the second step the latter compound is decarboxylated to form 4'-phosphopantotheine.</text>
</comment>
<dbReference type="GO" id="GO:0046872">
    <property type="term" value="F:metal ion binding"/>
    <property type="evidence" value="ECO:0007669"/>
    <property type="project" value="UniProtKB-KW"/>
</dbReference>
<dbReference type="GO" id="GO:0004632">
    <property type="term" value="F:phosphopantothenate--cysteine ligase activity"/>
    <property type="evidence" value="ECO:0007669"/>
    <property type="project" value="UniProtKB-UniRule"/>
</dbReference>
<reference evidence="7 8" key="1">
    <citation type="submission" date="2018-09" db="EMBL/GenBank/DDBJ databases">
        <title>Complete genome sequence of Euzebya sp. DY32-46 isolated from seawater of Pacific Ocean.</title>
        <authorList>
            <person name="Xu L."/>
            <person name="Wu Y.-H."/>
            <person name="Xu X.-W."/>
        </authorList>
    </citation>
    <scope>NUCLEOTIDE SEQUENCE [LARGE SCALE GENOMIC DNA]</scope>
    <source>
        <strain evidence="7 8">DY32-46</strain>
    </source>
</reference>
<evidence type="ECO:0000256" key="2">
    <source>
        <dbReference type="ARBA" id="ARBA00023239"/>
    </source>
</evidence>
<sequence>MDTALEGLRVLLGVSGGVAAYKAASLARGLKKAGAEVQVIMTGGATRFVQPDQFAALTGRPAHTDTFTDVHRIVHVEVARWADVAIIAPATTNVIAKFAAGIADDLVTSAFTCLTVPTVVAPAMHTEMWLHPATQAAVATLAARGTIIVGPGEGELAGGDVGPGRLVDEDVLLEAVARAAGRLDSPLSGRTVLVTAGGTREAIDPVRFLGNRSSGKMGHAIAAEAAALGAKVVLVTTSTLPVPPGVEAVPVESAMDMHEAVMARADVADVIVKAAAVADFRPAARAEQKIKKADGTPTIELVPNPDILAELGAREDLRAVLVGFAAETTDVETHGRDKLRRKGADLIVINDVSQADAGFAVDTNRAVILGADGMRRDVALTSKRELASILLGEAAARLPG</sequence>
<comment type="cofactor">
    <cofactor evidence="3">
        <name>Mg(2+)</name>
        <dbReference type="ChEBI" id="CHEBI:18420"/>
    </cofactor>
</comment>
<comment type="pathway">
    <text evidence="3 4">Cofactor biosynthesis; coenzyme A biosynthesis; CoA from (R)-pantothenate: step 3/5.</text>
</comment>
<keyword evidence="8" id="KW-1185">Reference proteome</keyword>
<keyword evidence="1 3" id="KW-0210">Decarboxylase</keyword>
<organism evidence="7 8">
    <name type="scientific">Euzebya pacifica</name>
    <dbReference type="NCBI Taxonomy" id="1608957"/>
    <lineage>
        <taxon>Bacteria</taxon>
        <taxon>Bacillati</taxon>
        <taxon>Actinomycetota</taxon>
        <taxon>Nitriliruptoria</taxon>
        <taxon>Euzebyales</taxon>
    </lineage>
</organism>
<comment type="similarity">
    <text evidence="3 4">In the C-terminal section; belongs to the PPC synthetase family.</text>
</comment>
<dbReference type="AlphaFoldDB" id="A0A346XW93"/>
<feature type="binding site" evidence="3">
    <location>
        <position position="324"/>
    </location>
    <ligand>
        <name>CTP</name>
        <dbReference type="ChEBI" id="CHEBI:37563"/>
    </ligand>
</feature>
<dbReference type="Proteomes" id="UP000264006">
    <property type="component" value="Chromosome"/>
</dbReference>
<dbReference type="EC" id="6.3.2.5" evidence="3"/>
<dbReference type="InterPro" id="IPR005252">
    <property type="entry name" value="CoaBC"/>
</dbReference>
<comment type="catalytic activity">
    <reaction evidence="3 4">
        <text>N-[(R)-4-phosphopantothenoyl]-L-cysteine + H(+) = (R)-4'-phosphopantetheine + CO2</text>
        <dbReference type="Rhea" id="RHEA:16793"/>
        <dbReference type="ChEBI" id="CHEBI:15378"/>
        <dbReference type="ChEBI" id="CHEBI:16526"/>
        <dbReference type="ChEBI" id="CHEBI:59458"/>
        <dbReference type="ChEBI" id="CHEBI:61723"/>
        <dbReference type="EC" id="4.1.1.36"/>
    </reaction>
</comment>
<evidence type="ECO:0000313" key="8">
    <source>
        <dbReference type="Proteomes" id="UP000264006"/>
    </source>
</evidence>
<keyword evidence="3 4" id="KW-0285">Flavoprotein</keyword>
<proteinExistence type="inferred from homology"/>
<dbReference type="PANTHER" id="PTHR14359:SF6">
    <property type="entry name" value="PHOSPHOPANTOTHENOYLCYSTEINE DECARBOXYLASE"/>
    <property type="match status" value="1"/>
</dbReference>
<dbReference type="UniPathway" id="UPA00241">
    <property type="reaction ID" value="UER00353"/>
</dbReference>
<evidence type="ECO:0000256" key="3">
    <source>
        <dbReference type="HAMAP-Rule" id="MF_02225"/>
    </source>
</evidence>
<evidence type="ECO:0000256" key="1">
    <source>
        <dbReference type="ARBA" id="ARBA00022793"/>
    </source>
</evidence>
<dbReference type="GO" id="GO:0071513">
    <property type="term" value="C:phosphopantothenoylcysteine decarboxylase complex"/>
    <property type="evidence" value="ECO:0007669"/>
    <property type="project" value="TreeGrafter"/>
</dbReference>
<comment type="pathway">
    <text evidence="3 4">Cofactor biosynthesis; coenzyme A biosynthesis; CoA from (R)-pantothenate: step 2/5.</text>
</comment>
<keyword evidence="3" id="KW-0511">Multifunctional enzyme</keyword>
<feature type="region of interest" description="Phosphopantothenoylcysteine decarboxylase" evidence="3">
    <location>
        <begin position="1"/>
        <end position="191"/>
    </location>
</feature>
<dbReference type="Gene3D" id="3.40.50.1950">
    <property type="entry name" value="Flavin prenyltransferase-like"/>
    <property type="match status" value="1"/>
</dbReference>
<dbReference type="GO" id="GO:0010181">
    <property type="term" value="F:FMN binding"/>
    <property type="evidence" value="ECO:0007669"/>
    <property type="project" value="UniProtKB-UniRule"/>
</dbReference>